<dbReference type="GeneID" id="84221872"/>
<dbReference type="InterPro" id="IPR003736">
    <property type="entry name" value="PAAI_dom"/>
</dbReference>
<protein>
    <submittedName>
        <fullName evidence="4">Esterase</fullName>
    </submittedName>
</protein>
<keyword evidence="2" id="KW-0378">Hydrolase</keyword>
<sequence length="150" mass="16536">MPGRIEKAMNLASNLKALNELFSADKVFSYLGLEITKVEEGHCEMSMPYSERITRAGMVLNGGMMMAAADFIGGLTAMTVNNGSDQVTQELKINFLNPMHRGPFRLVSDVIKAGHKSVVIEIKLYDADGTMGIIGLGTWYIIHDRIIKKD</sequence>
<evidence type="ECO:0000259" key="3">
    <source>
        <dbReference type="Pfam" id="PF03061"/>
    </source>
</evidence>
<name>A0A0Q1B550_9ARCH</name>
<dbReference type="InParanoid" id="A0A0Q1B550"/>
<dbReference type="GO" id="GO:0047617">
    <property type="term" value="F:fatty acyl-CoA hydrolase activity"/>
    <property type="evidence" value="ECO:0007669"/>
    <property type="project" value="InterPro"/>
</dbReference>
<dbReference type="SUPFAM" id="SSF54637">
    <property type="entry name" value="Thioesterase/thiol ester dehydrase-isomerase"/>
    <property type="match status" value="1"/>
</dbReference>
<dbReference type="RefSeq" id="WP_052656807.1">
    <property type="nucleotide sequence ID" value="NZ_LKBH01000181.1"/>
</dbReference>
<dbReference type="InterPro" id="IPR029069">
    <property type="entry name" value="HotDog_dom_sf"/>
</dbReference>
<accession>A0A0Q1B550</accession>
<dbReference type="CDD" id="cd03443">
    <property type="entry name" value="PaaI_thioesterase"/>
    <property type="match status" value="1"/>
</dbReference>
<dbReference type="Proteomes" id="UP000050301">
    <property type="component" value="Unassembled WGS sequence"/>
</dbReference>
<dbReference type="InterPro" id="IPR039298">
    <property type="entry name" value="ACOT13"/>
</dbReference>
<dbReference type="Pfam" id="PF03061">
    <property type="entry name" value="4HBT"/>
    <property type="match status" value="1"/>
</dbReference>
<comment type="similarity">
    <text evidence="1">Belongs to the thioesterase PaaI family.</text>
</comment>
<dbReference type="PANTHER" id="PTHR21660">
    <property type="entry name" value="THIOESTERASE SUPERFAMILY MEMBER-RELATED"/>
    <property type="match status" value="1"/>
</dbReference>
<dbReference type="FunCoup" id="A0A0Q1B550">
    <property type="interactions" value="45"/>
</dbReference>
<evidence type="ECO:0000313" key="4">
    <source>
        <dbReference type="EMBL" id="KQB35139.1"/>
    </source>
</evidence>
<organism evidence="4 5">
    <name type="scientific">Acidiplasma cupricumulans</name>
    <dbReference type="NCBI Taxonomy" id="312540"/>
    <lineage>
        <taxon>Archaea</taxon>
        <taxon>Methanobacteriati</taxon>
        <taxon>Thermoplasmatota</taxon>
        <taxon>Thermoplasmata</taxon>
        <taxon>Thermoplasmatales</taxon>
        <taxon>Ferroplasmaceae</taxon>
        <taxon>Acidiplasma</taxon>
    </lineage>
</organism>
<proteinExistence type="inferred from homology"/>
<comment type="caution">
    <text evidence="4">The sequence shown here is derived from an EMBL/GenBank/DDBJ whole genome shotgun (WGS) entry which is preliminary data.</text>
</comment>
<dbReference type="InterPro" id="IPR006683">
    <property type="entry name" value="Thioestr_dom"/>
</dbReference>
<dbReference type="PANTHER" id="PTHR21660:SF1">
    <property type="entry name" value="ACYL-COENZYME A THIOESTERASE 13"/>
    <property type="match status" value="1"/>
</dbReference>
<evidence type="ECO:0000256" key="2">
    <source>
        <dbReference type="ARBA" id="ARBA00022801"/>
    </source>
</evidence>
<dbReference type="NCBIfam" id="TIGR00369">
    <property type="entry name" value="unchar_dom_1"/>
    <property type="match status" value="1"/>
</dbReference>
<dbReference type="Gene3D" id="3.10.129.10">
    <property type="entry name" value="Hotdog Thioesterase"/>
    <property type="match status" value="1"/>
</dbReference>
<dbReference type="EMBL" id="LKBH01000181">
    <property type="protein sequence ID" value="KQB35139.1"/>
    <property type="molecule type" value="Genomic_DNA"/>
</dbReference>
<gene>
    <name evidence="4" type="ORF">AOG55_07530</name>
</gene>
<keyword evidence="5" id="KW-1185">Reference proteome</keyword>
<feature type="domain" description="Thioesterase" evidence="3">
    <location>
        <begin position="59"/>
        <end position="130"/>
    </location>
</feature>
<evidence type="ECO:0000313" key="5">
    <source>
        <dbReference type="Proteomes" id="UP000050301"/>
    </source>
</evidence>
<reference evidence="4 5" key="1">
    <citation type="submission" date="2015-09" db="EMBL/GenBank/DDBJ databases">
        <title>Heavy metals and arsenic resistance mechanisms in polyextremophilic archaea of the family Ferroplasmaceae.</title>
        <authorList>
            <person name="Bulaev A.G."/>
            <person name="Kanygina A.V."/>
        </authorList>
    </citation>
    <scope>NUCLEOTIDE SEQUENCE [LARGE SCALE GENOMIC DNA]</scope>
    <source>
        <strain evidence="4 5">BH2</strain>
    </source>
</reference>
<dbReference type="AlphaFoldDB" id="A0A0Q1B550"/>
<evidence type="ECO:0000256" key="1">
    <source>
        <dbReference type="ARBA" id="ARBA00008324"/>
    </source>
</evidence>